<evidence type="ECO:0000256" key="1">
    <source>
        <dbReference type="SAM" id="MobiDB-lite"/>
    </source>
</evidence>
<gene>
    <name evidence="2" type="ORF">PV08_06963</name>
</gene>
<dbReference type="VEuPathDB" id="FungiDB:PV08_06963"/>
<dbReference type="Proteomes" id="UP000053328">
    <property type="component" value="Unassembled WGS sequence"/>
</dbReference>
<protein>
    <submittedName>
        <fullName evidence="2">Uncharacterized protein</fullName>
    </submittedName>
</protein>
<sequence>MAPKTLRARSSNERPATSHPTVPISGLRDVSETSKGKASAKPEAAIAVYKTKGVGGIHLLGIGGQFDNYVLTTSDGNRRPRRMVAATSQTSRT</sequence>
<dbReference type="RefSeq" id="XP_016234398.1">
    <property type="nucleotide sequence ID" value="XM_016381296.1"/>
</dbReference>
<accession>A0A0D1ZMX7</accession>
<organism evidence="2 3">
    <name type="scientific">Exophiala spinifera</name>
    <dbReference type="NCBI Taxonomy" id="91928"/>
    <lineage>
        <taxon>Eukaryota</taxon>
        <taxon>Fungi</taxon>
        <taxon>Dikarya</taxon>
        <taxon>Ascomycota</taxon>
        <taxon>Pezizomycotina</taxon>
        <taxon>Eurotiomycetes</taxon>
        <taxon>Chaetothyriomycetidae</taxon>
        <taxon>Chaetothyriales</taxon>
        <taxon>Herpotrichiellaceae</taxon>
        <taxon>Exophiala</taxon>
    </lineage>
</organism>
<feature type="region of interest" description="Disordered" evidence="1">
    <location>
        <begin position="72"/>
        <end position="93"/>
    </location>
</feature>
<dbReference type="AlphaFoldDB" id="A0A0D1ZMX7"/>
<feature type="region of interest" description="Disordered" evidence="1">
    <location>
        <begin position="1"/>
        <end position="42"/>
    </location>
</feature>
<dbReference type="HOGENOM" id="CLU_2399701_0_0_1"/>
<keyword evidence="3" id="KW-1185">Reference proteome</keyword>
<dbReference type="EMBL" id="KN847496">
    <property type="protein sequence ID" value="KIW14182.1"/>
    <property type="molecule type" value="Genomic_DNA"/>
</dbReference>
<name>A0A0D1ZMX7_9EURO</name>
<dbReference type="GeneID" id="27334046"/>
<reference evidence="2 3" key="1">
    <citation type="submission" date="2015-01" db="EMBL/GenBank/DDBJ databases">
        <title>The Genome Sequence of Exophiala spinifera CBS89968.</title>
        <authorList>
            <consortium name="The Broad Institute Genomics Platform"/>
            <person name="Cuomo C."/>
            <person name="de Hoog S."/>
            <person name="Gorbushina A."/>
            <person name="Stielow B."/>
            <person name="Teixiera M."/>
            <person name="Abouelleil A."/>
            <person name="Chapman S.B."/>
            <person name="Priest M."/>
            <person name="Young S.K."/>
            <person name="Wortman J."/>
            <person name="Nusbaum C."/>
            <person name="Birren B."/>
        </authorList>
    </citation>
    <scope>NUCLEOTIDE SEQUENCE [LARGE SCALE GENOMIC DNA]</scope>
    <source>
        <strain evidence="2 3">CBS 89968</strain>
    </source>
</reference>
<evidence type="ECO:0000313" key="2">
    <source>
        <dbReference type="EMBL" id="KIW14182.1"/>
    </source>
</evidence>
<proteinExistence type="predicted"/>
<evidence type="ECO:0000313" key="3">
    <source>
        <dbReference type="Proteomes" id="UP000053328"/>
    </source>
</evidence>